<evidence type="ECO:0000313" key="2">
    <source>
        <dbReference type="Proteomes" id="UP000240572"/>
    </source>
</evidence>
<sequence>MPLVLVAALTTGYAQKAQPLKVINTKPLVLATTEEVQSAVLGEKRVLNIYLPEGYKKEDTTKYPVVYLLDGGAEEDFVHVVGLIRYNTQPWINRFPRSIVVGIENTNRRKDFTFAVPNLDFVTRIGYKPEHFPAYGGSARFISFLKEELQPYINSHYNTSGQRTIIGESLAGLMATEILLKHRELFDNYIIMSPSLWWGKESLLAEAPALLKKSLDKDIKVYIGACSKDEDKIMYDDAVALDETLKKYGGSRMKVYYDYLPGEIHATIIHQAVYSAFRLLYPHTETQY</sequence>
<gene>
    <name evidence="1" type="ORF">B0I18_10665</name>
</gene>
<dbReference type="PANTHER" id="PTHR48098">
    <property type="entry name" value="ENTEROCHELIN ESTERASE-RELATED"/>
    <property type="match status" value="1"/>
</dbReference>
<keyword evidence="2" id="KW-1185">Reference proteome</keyword>
<dbReference type="Proteomes" id="UP000240572">
    <property type="component" value="Unassembled WGS sequence"/>
</dbReference>
<dbReference type="OrthoDB" id="9784036at2"/>
<dbReference type="InterPro" id="IPR029058">
    <property type="entry name" value="AB_hydrolase_fold"/>
</dbReference>
<dbReference type="EMBL" id="PYGD01000006">
    <property type="protein sequence ID" value="PSK91055.1"/>
    <property type="molecule type" value="Genomic_DNA"/>
</dbReference>
<dbReference type="PANTHER" id="PTHR48098:SF6">
    <property type="entry name" value="FERRI-BACILLIBACTIN ESTERASE BESA"/>
    <property type="match status" value="1"/>
</dbReference>
<evidence type="ECO:0008006" key="3">
    <source>
        <dbReference type="Google" id="ProtNLM"/>
    </source>
</evidence>
<name>A0A2P8D1H0_9BACT</name>
<accession>A0A2P8D1H0</accession>
<reference evidence="1 2" key="1">
    <citation type="submission" date="2018-03" db="EMBL/GenBank/DDBJ databases">
        <title>Genomic Encyclopedia of Type Strains, Phase III (KMG-III): the genomes of soil and plant-associated and newly described type strains.</title>
        <authorList>
            <person name="Whitman W."/>
        </authorList>
    </citation>
    <scope>NUCLEOTIDE SEQUENCE [LARGE SCALE GENOMIC DNA]</scope>
    <source>
        <strain evidence="1 2">CGMCC 1.12700</strain>
    </source>
</reference>
<organism evidence="1 2">
    <name type="scientific">Taibaiella chishuiensis</name>
    <dbReference type="NCBI Taxonomy" id="1434707"/>
    <lineage>
        <taxon>Bacteria</taxon>
        <taxon>Pseudomonadati</taxon>
        <taxon>Bacteroidota</taxon>
        <taxon>Chitinophagia</taxon>
        <taxon>Chitinophagales</taxon>
        <taxon>Chitinophagaceae</taxon>
        <taxon>Taibaiella</taxon>
    </lineage>
</organism>
<dbReference type="Pfam" id="PF00756">
    <property type="entry name" value="Esterase"/>
    <property type="match status" value="1"/>
</dbReference>
<dbReference type="SUPFAM" id="SSF53474">
    <property type="entry name" value="alpha/beta-Hydrolases"/>
    <property type="match status" value="1"/>
</dbReference>
<protein>
    <recommendedName>
        <fullName evidence="3">Alpha/beta superfamily hydrolase</fullName>
    </recommendedName>
</protein>
<dbReference type="Gene3D" id="3.40.50.1820">
    <property type="entry name" value="alpha/beta hydrolase"/>
    <property type="match status" value="1"/>
</dbReference>
<comment type="caution">
    <text evidence="1">The sequence shown here is derived from an EMBL/GenBank/DDBJ whole genome shotgun (WGS) entry which is preliminary data.</text>
</comment>
<proteinExistence type="predicted"/>
<evidence type="ECO:0000313" key="1">
    <source>
        <dbReference type="EMBL" id="PSK91055.1"/>
    </source>
</evidence>
<dbReference type="InterPro" id="IPR000801">
    <property type="entry name" value="Esterase-like"/>
</dbReference>
<dbReference type="AlphaFoldDB" id="A0A2P8D1H0"/>
<dbReference type="InterPro" id="IPR050583">
    <property type="entry name" value="Mycobacterial_A85_antigen"/>
</dbReference>